<gene>
    <name evidence="1" type="ORF">SNE34_03260</name>
</gene>
<dbReference type="EMBL" id="JAXGFP010000002">
    <property type="protein sequence ID" value="MEG3183029.1"/>
    <property type="molecule type" value="Genomic_DNA"/>
</dbReference>
<name>A0ABU7YVR8_9GAMM</name>
<evidence type="ECO:0000313" key="2">
    <source>
        <dbReference type="Proteomes" id="UP001355056"/>
    </source>
</evidence>
<dbReference type="Proteomes" id="UP001355056">
    <property type="component" value="Unassembled WGS sequence"/>
</dbReference>
<protein>
    <submittedName>
        <fullName evidence="1">Uncharacterized protein</fullName>
    </submittedName>
</protein>
<dbReference type="RefSeq" id="WP_332614698.1">
    <property type="nucleotide sequence ID" value="NZ_JAXGFP010000002.1"/>
</dbReference>
<sequence length="148" mass="16513">MTDQLPLASKLAHNIGLIVLQSQELERNLKLVVAAMDQPATTSVIQRHQGLRRRSLGEVVKRFLANVTVTEGSVAHLESYFQLLLDRRNNVVHHFFEVYGADLEAGKHTEVLASLAKLHGELRHVATSFRGVNRAFLESLQEEPPLAS</sequence>
<proteinExistence type="predicted"/>
<evidence type="ECO:0000313" key="1">
    <source>
        <dbReference type="EMBL" id="MEG3183029.1"/>
    </source>
</evidence>
<comment type="caution">
    <text evidence="1">The sequence shown here is derived from an EMBL/GenBank/DDBJ whole genome shotgun (WGS) entry which is preliminary data.</text>
</comment>
<keyword evidence="2" id="KW-1185">Reference proteome</keyword>
<organism evidence="1 2">
    <name type="scientific">Novilysobacter erysipheiresistens</name>
    <dbReference type="NCBI Taxonomy" id="1749332"/>
    <lineage>
        <taxon>Bacteria</taxon>
        <taxon>Pseudomonadati</taxon>
        <taxon>Pseudomonadota</taxon>
        <taxon>Gammaproteobacteria</taxon>
        <taxon>Lysobacterales</taxon>
        <taxon>Lysobacteraceae</taxon>
        <taxon>Novilysobacter</taxon>
    </lineage>
</organism>
<reference evidence="1 2" key="1">
    <citation type="journal article" date="2016" name="Int. J. Syst. Evol. Microbiol.">
        <title>Lysobacter erysipheiresistens sp. nov., an antagonist of powdery mildew, isolated from tobacco-cultivated soil.</title>
        <authorList>
            <person name="Xie B."/>
            <person name="Li T."/>
            <person name="Lin X."/>
            <person name="Wang C.J."/>
            <person name="Chen Y.J."/>
            <person name="Liu W.J."/>
            <person name="Zhao Z.W."/>
        </authorList>
    </citation>
    <scope>NUCLEOTIDE SEQUENCE [LARGE SCALE GENOMIC DNA]</scope>
    <source>
        <strain evidence="1 2">RS-LYSO-3</strain>
    </source>
</reference>
<accession>A0ABU7YVR8</accession>